<evidence type="ECO:0008006" key="3">
    <source>
        <dbReference type="Google" id="ProtNLM"/>
    </source>
</evidence>
<sequence length="70" mass="8276">MPERVHDALAEHGLRAAYDARPAHQRNDYIGWILRARSEDTRLLRLQQMLSELARGDCYMNMAWRPRTPQ</sequence>
<dbReference type="Pfam" id="PF13376">
    <property type="entry name" value="OmdA"/>
    <property type="match status" value="1"/>
</dbReference>
<dbReference type="EMBL" id="RIBS01000003">
    <property type="protein sequence ID" value="RNF84534.1"/>
    <property type="molecule type" value="Genomic_DNA"/>
</dbReference>
<organism evidence="1 2">
    <name type="scientific">Montanilutibacter psychrotolerans</name>
    <dbReference type="NCBI Taxonomy" id="1327343"/>
    <lineage>
        <taxon>Bacteria</taxon>
        <taxon>Pseudomonadati</taxon>
        <taxon>Pseudomonadota</taxon>
        <taxon>Gammaproteobacteria</taxon>
        <taxon>Lysobacterales</taxon>
        <taxon>Lysobacteraceae</taxon>
        <taxon>Montanilutibacter</taxon>
    </lineage>
</organism>
<dbReference type="Proteomes" id="UP000267049">
    <property type="component" value="Unassembled WGS sequence"/>
</dbReference>
<comment type="caution">
    <text evidence="1">The sequence shown here is derived from an EMBL/GenBank/DDBJ whole genome shotgun (WGS) entry which is preliminary data.</text>
</comment>
<protein>
    <recommendedName>
        <fullName evidence="3">YdeI/OmpD-associated family protein</fullName>
    </recommendedName>
</protein>
<dbReference type="OrthoDB" id="214150at2"/>
<name>A0A3M8SZ60_9GAMM</name>
<proteinExistence type="predicted"/>
<dbReference type="AlphaFoldDB" id="A0A3M8SZ60"/>
<evidence type="ECO:0000313" key="2">
    <source>
        <dbReference type="Proteomes" id="UP000267049"/>
    </source>
</evidence>
<keyword evidence="2" id="KW-1185">Reference proteome</keyword>
<gene>
    <name evidence="1" type="ORF">EER27_07130</name>
</gene>
<reference evidence="1 2" key="1">
    <citation type="submission" date="2018-11" db="EMBL/GenBank/DDBJ databases">
        <title>Lysobacter cryohumiis sp. nov., isolated from soil in the Tianshan Mountains, Xinjiang, China.</title>
        <authorList>
            <person name="Luo Y."/>
            <person name="Sheng H."/>
        </authorList>
    </citation>
    <scope>NUCLEOTIDE SEQUENCE [LARGE SCALE GENOMIC DNA]</scope>
    <source>
        <strain evidence="1 2">ZS60</strain>
    </source>
</reference>
<evidence type="ECO:0000313" key="1">
    <source>
        <dbReference type="EMBL" id="RNF84534.1"/>
    </source>
</evidence>
<accession>A0A3M8SZ60</accession>